<dbReference type="Gene3D" id="3.40.190.10">
    <property type="entry name" value="Periplasmic binding protein-like II"/>
    <property type="match status" value="1"/>
</dbReference>
<evidence type="ECO:0000313" key="1">
    <source>
        <dbReference type="EMBL" id="STY44401.1"/>
    </source>
</evidence>
<name>A0A378MDM4_LISGR</name>
<accession>A0A378MDM4</accession>
<dbReference type="EMBL" id="UGPG01000001">
    <property type="protein sequence ID" value="STY44401.1"/>
    <property type="molecule type" value="Genomic_DNA"/>
</dbReference>
<evidence type="ECO:0000313" key="2">
    <source>
        <dbReference type="Proteomes" id="UP000254879"/>
    </source>
</evidence>
<protein>
    <submittedName>
        <fullName evidence="1">Phosphate binding protein</fullName>
    </submittedName>
</protein>
<proteinExistence type="predicted"/>
<dbReference type="AlphaFoldDB" id="A0A378MDM4"/>
<sequence length="73" mass="8207">MKPTEDNVATNDWKVWGYEHMYTNGEAKGLTKTFIDYMLSGDVQDSLVGKLGYQSIKSMKVDRTADGKVTDVK</sequence>
<dbReference type="SUPFAM" id="SSF53850">
    <property type="entry name" value="Periplasmic binding protein-like II"/>
    <property type="match status" value="1"/>
</dbReference>
<dbReference type="Proteomes" id="UP000254879">
    <property type="component" value="Unassembled WGS sequence"/>
</dbReference>
<organism evidence="1 2">
    <name type="scientific">Listeria grayi</name>
    <name type="common">Listeria murrayi</name>
    <dbReference type="NCBI Taxonomy" id="1641"/>
    <lineage>
        <taxon>Bacteria</taxon>
        <taxon>Bacillati</taxon>
        <taxon>Bacillota</taxon>
        <taxon>Bacilli</taxon>
        <taxon>Bacillales</taxon>
        <taxon>Listeriaceae</taxon>
        <taxon>Listeria</taxon>
    </lineage>
</organism>
<reference evidence="1 2" key="1">
    <citation type="submission" date="2018-06" db="EMBL/GenBank/DDBJ databases">
        <authorList>
            <consortium name="Pathogen Informatics"/>
            <person name="Doyle S."/>
        </authorList>
    </citation>
    <scope>NUCLEOTIDE SEQUENCE [LARGE SCALE GENOMIC DNA]</scope>
    <source>
        <strain evidence="2">NCTC 10815</strain>
    </source>
</reference>
<gene>
    <name evidence="1" type="ORF">NCTC10815_01743</name>
</gene>